<organism evidence="10">
    <name type="scientific">uncultured bacterium contig00009</name>
    <dbReference type="NCBI Taxonomy" id="1181501"/>
    <lineage>
        <taxon>Bacteria</taxon>
        <taxon>environmental samples</taxon>
    </lineage>
</organism>
<comment type="catalytic activity">
    <reaction evidence="7">
        <text>Endohydrolysis of (1-&gt;4)-beta-D-glucosidic linkages in cellulose, lichenin and cereal beta-D-glucans.</text>
        <dbReference type="EC" id="3.2.1.4"/>
    </reaction>
</comment>
<feature type="active site" evidence="6">
    <location>
        <position position="549"/>
    </location>
</feature>
<dbReference type="PANTHER" id="PTHR22298">
    <property type="entry name" value="ENDO-1,4-BETA-GLUCANASE"/>
    <property type="match status" value="1"/>
</dbReference>
<evidence type="ECO:0000256" key="1">
    <source>
        <dbReference type="ARBA" id="ARBA00007072"/>
    </source>
</evidence>
<keyword evidence="3 6" id="KW-0119">Carbohydrate metabolism</keyword>
<evidence type="ECO:0000256" key="6">
    <source>
        <dbReference type="PROSITE-ProRule" id="PRU10060"/>
    </source>
</evidence>
<sequence>MKPSVRLFMSRACLVLAFGFLSLNLYAQPPQIAINQVGFYPGSPKQAIVVGMPAETRFSIVSEKGDTVFEGQLSDVRKSKNSSLVTRVADFSGFNKAGKYRVVSAGLSSPVFTISDRVHDETAKALIKGFYYQRVSMPLEERYAGIWARPAGHPDDKVLVHSSAATEQRPEGTVISSPGGWYDAGDYNKYIVNSGITVGTLLSAYEDFPEYFAKQNLNIPESGNGAPDILNEALYNLRWMLTMQDPHDGGVYNKLTNAEFDGMVMPGVTKDPRYVVQKGTAATLDFAAVMAQAARIYKKYPKVFPGLSDSFLEAAKKAWQWALKNPDMEYNQFAMNRNFKPEIQTGGYGDRRFTDEWFWAAAELYATTSDKAYAEAIEKYFPEKFSIPTWNSVDMLGVYTLFRTGNAKMMPETARKQLLDMADAFVKSMEDNAFAVVMGQSPRDFIWGSNSEAANQGILLINAYILTRDKKYLDAALSNANYLLGQNATGYSFVTGIGAKQVMHPHHRPSEADGIVAPVPGLLSGGPNPGKPDRCETYLYSEPETSFTDDVCSYASNEIAINWNAPAVYLFNAIENLTLKYTVRGGTGPV</sequence>
<dbReference type="EMBL" id="JQ844213">
    <property type="protein sequence ID" value="AGS52819.1"/>
    <property type="molecule type" value="Genomic_DNA"/>
</dbReference>
<evidence type="ECO:0000256" key="3">
    <source>
        <dbReference type="ARBA" id="ARBA00023277"/>
    </source>
</evidence>
<proteinExistence type="inferred from homology"/>
<dbReference type="InterPro" id="IPR004197">
    <property type="entry name" value="Cellulase_Ig-like"/>
</dbReference>
<evidence type="ECO:0000256" key="5">
    <source>
        <dbReference type="ARBA" id="ARBA00023326"/>
    </source>
</evidence>
<dbReference type="CDD" id="cd02850">
    <property type="entry name" value="E_set_Cellulase_N"/>
    <property type="match status" value="1"/>
</dbReference>
<feature type="active site" evidence="6">
    <location>
        <position position="558"/>
    </location>
</feature>
<keyword evidence="7" id="KW-0136">Cellulose degradation</keyword>
<evidence type="ECO:0000259" key="8">
    <source>
        <dbReference type="Pfam" id="PF00759"/>
    </source>
</evidence>
<keyword evidence="5 6" id="KW-0624">Polysaccharide degradation</keyword>
<comment type="similarity">
    <text evidence="1 6 7">Belongs to the glycosyl hydrolase 9 (cellulase E) family.</text>
</comment>
<dbReference type="GO" id="GO:0008810">
    <property type="term" value="F:cellulase activity"/>
    <property type="evidence" value="ECO:0007669"/>
    <property type="project" value="UniProtKB-EC"/>
</dbReference>
<dbReference type="InterPro" id="IPR012341">
    <property type="entry name" value="6hp_glycosidase-like_sf"/>
</dbReference>
<evidence type="ECO:0000256" key="7">
    <source>
        <dbReference type="RuleBase" id="RU361166"/>
    </source>
</evidence>
<protein>
    <recommendedName>
        <fullName evidence="7">Endoglucanase</fullName>
        <ecNumber evidence="7">3.2.1.4</ecNumber>
    </recommendedName>
</protein>
<dbReference type="Pfam" id="PF02927">
    <property type="entry name" value="CelD_N"/>
    <property type="match status" value="1"/>
</dbReference>
<dbReference type="AlphaFoldDB" id="A0A806KPW8"/>
<dbReference type="InterPro" id="IPR033126">
    <property type="entry name" value="Glyco_hydro_9_Asp/Glu_AS"/>
</dbReference>
<evidence type="ECO:0000256" key="4">
    <source>
        <dbReference type="ARBA" id="ARBA00023295"/>
    </source>
</evidence>
<dbReference type="InterPro" id="IPR014756">
    <property type="entry name" value="Ig_E-set"/>
</dbReference>
<name>A0A806KPW8_9BACT</name>
<feature type="chain" id="PRO_5033093887" description="Endoglucanase" evidence="7">
    <location>
        <begin position="28"/>
        <end position="590"/>
    </location>
</feature>
<dbReference type="InterPro" id="IPR008928">
    <property type="entry name" value="6-hairpin_glycosidase_sf"/>
</dbReference>
<feature type="domain" description="Cellulase Ig-like" evidence="9">
    <location>
        <begin position="28"/>
        <end position="107"/>
    </location>
</feature>
<evidence type="ECO:0000259" key="9">
    <source>
        <dbReference type="Pfam" id="PF02927"/>
    </source>
</evidence>
<feature type="signal peptide" evidence="7">
    <location>
        <begin position="1"/>
        <end position="27"/>
    </location>
</feature>
<dbReference type="GO" id="GO:0030245">
    <property type="term" value="P:cellulose catabolic process"/>
    <property type="evidence" value="ECO:0007669"/>
    <property type="project" value="UniProtKB-KW"/>
</dbReference>
<dbReference type="SUPFAM" id="SSF81296">
    <property type="entry name" value="E set domains"/>
    <property type="match status" value="1"/>
</dbReference>
<accession>A0A806KPW8</accession>
<evidence type="ECO:0000313" key="10">
    <source>
        <dbReference type="EMBL" id="AGS52819.1"/>
    </source>
</evidence>
<reference evidence="10" key="1">
    <citation type="submission" date="2012-03" db="EMBL/GenBank/DDBJ databases">
        <title>Functional metagenomics reveals considerable lignocellulase gene clusters in the gut microbiome of a wood-feeding higher termite.</title>
        <authorList>
            <person name="Liu N."/>
        </authorList>
    </citation>
    <scope>NUCLEOTIDE SEQUENCE</scope>
</reference>
<keyword evidence="4 6" id="KW-0326">Glycosidase</keyword>
<keyword evidence="2 6" id="KW-0378">Hydrolase</keyword>
<evidence type="ECO:0000256" key="2">
    <source>
        <dbReference type="ARBA" id="ARBA00022801"/>
    </source>
</evidence>
<dbReference type="Gene3D" id="2.60.40.10">
    <property type="entry name" value="Immunoglobulins"/>
    <property type="match status" value="1"/>
</dbReference>
<dbReference type="Pfam" id="PF00759">
    <property type="entry name" value="Glyco_hydro_9"/>
    <property type="match status" value="1"/>
</dbReference>
<dbReference type="SUPFAM" id="SSF48208">
    <property type="entry name" value="Six-hairpin glycosidases"/>
    <property type="match status" value="1"/>
</dbReference>
<dbReference type="Gene3D" id="1.50.10.10">
    <property type="match status" value="1"/>
</dbReference>
<dbReference type="InterPro" id="IPR001701">
    <property type="entry name" value="Glyco_hydro_9"/>
</dbReference>
<feature type="domain" description="Glycoside hydrolase family 9" evidence="8">
    <location>
        <begin position="121"/>
        <end position="570"/>
    </location>
</feature>
<keyword evidence="7" id="KW-0732">Signal</keyword>
<dbReference type="InterPro" id="IPR013783">
    <property type="entry name" value="Ig-like_fold"/>
</dbReference>
<dbReference type="EC" id="3.2.1.4" evidence="7"/>
<dbReference type="PROSITE" id="PS00698">
    <property type="entry name" value="GH9_3"/>
    <property type="match status" value="1"/>
</dbReference>